<accession>A0A1B7IXA7</accession>
<dbReference type="PATRIC" id="fig|1354251.4.peg.64"/>
<evidence type="ECO:0000313" key="2">
    <source>
        <dbReference type="EMBL" id="OAT34686.1"/>
    </source>
</evidence>
<keyword evidence="3" id="KW-1185">Reference proteome</keyword>
<organism evidence="2 3">
    <name type="scientific">Buttiauxella brennerae ATCC 51605</name>
    <dbReference type="NCBI Taxonomy" id="1354251"/>
    <lineage>
        <taxon>Bacteria</taxon>
        <taxon>Pseudomonadati</taxon>
        <taxon>Pseudomonadota</taxon>
        <taxon>Gammaproteobacteria</taxon>
        <taxon>Enterobacterales</taxon>
        <taxon>Enterobacteriaceae</taxon>
        <taxon>Buttiauxella</taxon>
    </lineage>
</organism>
<feature type="compositionally biased region" description="Polar residues" evidence="1">
    <location>
        <begin position="1"/>
        <end position="16"/>
    </location>
</feature>
<dbReference type="EMBL" id="LXER01000001">
    <property type="protein sequence ID" value="OAT34686.1"/>
    <property type="molecule type" value="Genomic_DNA"/>
</dbReference>
<gene>
    <name evidence="2" type="ORF">M975_0064</name>
</gene>
<proteinExistence type="predicted"/>
<feature type="region of interest" description="Disordered" evidence="1">
    <location>
        <begin position="1"/>
        <end position="22"/>
    </location>
</feature>
<evidence type="ECO:0000313" key="3">
    <source>
        <dbReference type="Proteomes" id="UP000078410"/>
    </source>
</evidence>
<dbReference type="AlphaFoldDB" id="A0A1B7IXA7"/>
<protein>
    <submittedName>
        <fullName evidence="2">Putative cytoplasmic protein</fullName>
    </submittedName>
</protein>
<evidence type="ECO:0000256" key="1">
    <source>
        <dbReference type="SAM" id="MobiDB-lite"/>
    </source>
</evidence>
<sequence length="128" mass="14815">MSKVQTSPLQNTASSAEESDENALLRENIAALVLIKNENIAQFSQEKMNITSALIEQKWHNRHQVYPYRVKEEIYGTVLNEIMTHKPQFKNEILAKLEAVYQTLRNEESQTLSRTRALVENSYKTPHL</sequence>
<name>A0A1B7IXA7_9ENTR</name>
<dbReference type="OrthoDB" id="6624446at2"/>
<dbReference type="RefSeq" id="WP_064556600.1">
    <property type="nucleotide sequence ID" value="NZ_LXER01000001.1"/>
</dbReference>
<comment type="caution">
    <text evidence="2">The sequence shown here is derived from an EMBL/GenBank/DDBJ whole genome shotgun (WGS) entry which is preliminary data.</text>
</comment>
<reference evidence="2 3" key="1">
    <citation type="submission" date="2016-04" db="EMBL/GenBank/DDBJ databases">
        <title>ATOL: Assembling a taxonomically balanced genome-scale reconstruction of the evolutionary history of the Enterobacteriaceae.</title>
        <authorList>
            <person name="Plunkett G.III."/>
            <person name="Neeno-Eckwall E.C."/>
            <person name="Glasner J.D."/>
            <person name="Perna N.T."/>
        </authorList>
    </citation>
    <scope>NUCLEOTIDE SEQUENCE [LARGE SCALE GENOMIC DNA]</scope>
    <source>
        <strain evidence="2 3">ATCC 51605</strain>
    </source>
</reference>
<dbReference type="Proteomes" id="UP000078410">
    <property type="component" value="Unassembled WGS sequence"/>
</dbReference>